<evidence type="ECO:0000256" key="9">
    <source>
        <dbReference type="ARBA" id="ARBA00048329"/>
    </source>
</evidence>
<comment type="catalytic activity">
    <reaction evidence="8">
        <text>L-threonyl-[protein] + ATP = O-phospho-L-threonyl-[protein] + ADP + H(+)</text>
        <dbReference type="Rhea" id="RHEA:46608"/>
        <dbReference type="Rhea" id="RHEA-COMP:11060"/>
        <dbReference type="Rhea" id="RHEA-COMP:11605"/>
        <dbReference type="ChEBI" id="CHEBI:15378"/>
        <dbReference type="ChEBI" id="CHEBI:30013"/>
        <dbReference type="ChEBI" id="CHEBI:30616"/>
        <dbReference type="ChEBI" id="CHEBI:61977"/>
        <dbReference type="ChEBI" id="CHEBI:456216"/>
        <dbReference type="EC" id="2.7.11.25"/>
    </reaction>
</comment>
<reference evidence="13" key="1">
    <citation type="submission" date="2023-05" db="EMBL/GenBank/DDBJ databases">
        <title>Nepenthes gracilis genome sequencing.</title>
        <authorList>
            <person name="Fukushima K."/>
        </authorList>
    </citation>
    <scope>NUCLEOTIDE SEQUENCE</scope>
    <source>
        <strain evidence="13">SING2019-196</strain>
    </source>
</reference>
<protein>
    <recommendedName>
        <fullName evidence="2">mitogen-activated protein kinase kinase kinase</fullName>
        <ecNumber evidence="2">2.7.11.25</ecNumber>
    </recommendedName>
</protein>
<keyword evidence="7 10" id="KW-0067">ATP-binding</keyword>
<keyword evidence="4" id="KW-0808">Transferase</keyword>
<comment type="similarity">
    <text evidence="1">Belongs to the protein kinase superfamily. STE Ser/Thr protein kinase family. MAP kinase kinase kinase subfamily.</text>
</comment>
<evidence type="ECO:0000256" key="10">
    <source>
        <dbReference type="PROSITE-ProRule" id="PRU10141"/>
    </source>
</evidence>
<dbReference type="PROSITE" id="PS00107">
    <property type="entry name" value="PROTEIN_KINASE_ATP"/>
    <property type="match status" value="1"/>
</dbReference>
<evidence type="ECO:0000313" key="13">
    <source>
        <dbReference type="EMBL" id="GMH00288.1"/>
    </source>
</evidence>
<dbReference type="GO" id="GO:0004709">
    <property type="term" value="F:MAP kinase kinase kinase activity"/>
    <property type="evidence" value="ECO:0007669"/>
    <property type="project" value="UniProtKB-EC"/>
</dbReference>
<feature type="compositionally biased region" description="Low complexity" evidence="11">
    <location>
        <begin position="44"/>
        <end position="60"/>
    </location>
</feature>
<feature type="domain" description="Protein kinase" evidence="12">
    <location>
        <begin position="282"/>
        <end position="593"/>
    </location>
</feature>
<evidence type="ECO:0000256" key="4">
    <source>
        <dbReference type="ARBA" id="ARBA00022679"/>
    </source>
</evidence>
<dbReference type="InterPro" id="IPR050538">
    <property type="entry name" value="MAP_kinase_kinase_kinase"/>
</dbReference>
<keyword evidence="14" id="KW-1185">Reference proteome</keyword>
<dbReference type="AlphaFoldDB" id="A0AAD3RY37"/>
<comment type="caution">
    <text evidence="13">The sequence shown here is derived from an EMBL/GenBank/DDBJ whole genome shotgun (WGS) entry which is preliminary data.</text>
</comment>
<dbReference type="SMART" id="SM00220">
    <property type="entry name" value="S_TKc"/>
    <property type="match status" value="1"/>
</dbReference>
<dbReference type="InterPro" id="IPR017441">
    <property type="entry name" value="Protein_kinase_ATP_BS"/>
</dbReference>
<proteinExistence type="inferred from homology"/>
<dbReference type="PROSITE" id="PS00108">
    <property type="entry name" value="PROTEIN_KINASE_ST"/>
    <property type="match status" value="1"/>
</dbReference>
<dbReference type="EMBL" id="BSYO01000002">
    <property type="protein sequence ID" value="GMH00288.1"/>
    <property type="molecule type" value="Genomic_DNA"/>
</dbReference>
<dbReference type="PANTHER" id="PTHR48016:SF29">
    <property type="entry name" value="MITOGEN-ACTIVATED PROTEIN KINASE KINASE KINASE 1-RELATED"/>
    <property type="match status" value="1"/>
</dbReference>
<dbReference type="SUPFAM" id="SSF56112">
    <property type="entry name" value="Protein kinase-like (PK-like)"/>
    <property type="match status" value="1"/>
</dbReference>
<dbReference type="InterPro" id="IPR000719">
    <property type="entry name" value="Prot_kinase_dom"/>
</dbReference>
<dbReference type="Pfam" id="PF00069">
    <property type="entry name" value="Pkinase"/>
    <property type="match status" value="1"/>
</dbReference>
<dbReference type="InterPro" id="IPR008271">
    <property type="entry name" value="Ser/Thr_kinase_AS"/>
</dbReference>
<evidence type="ECO:0000256" key="5">
    <source>
        <dbReference type="ARBA" id="ARBA00022741"/>
    </source>
</evidence>
<comment type="catalytic activity">
    <reaction evidence="9">
        <text>L-seryl-[protein] + ATP = O-phospho-L-seryl-[protein] + ADP + H(+)</text>
        <dbReference type="Rhea" id="RHEA:17989"/>
        <dbReference type="Rhea" id="RHEA-COMP:9863"/>
        <dbReference type="Rhea" id="RHEA-COMP:11604"/>
        <dbReference type="ChEBI" id="CHEBI:15378"/>
        <dbReference type="ChEBI" id="CHEBI:29999"/>
        <dbReference type="ChEBI" id="CHEBI:30616"/>
        <dbReference type="ChEBI" id="CHEBI:83421"/>
        <dbReference type="ChEBI" id="CHEBI:456216"/>
        <dbReference type="EC" id="2.7.11.25"/>
    </reaction>
</comment>
<dbReference type="Gene3D" id="1.10.510.10">
    <property type="entry name" value="Transferase(Phosphotransferase) domain 1"/>
    <property type="match status" value="1"/>
</dbReference>
<dbReference type="PANTHER" id="PTHR48016">
    <property type="entry name" value="MAP KINASE KINASE KINASE SSK2-RELATED-RELATED"/>
    <property type="match status" value="1"/>
</dbReference>
<evidence type="ECO:0000256" key="3">
    <source>
        <dbReference type="ARBA" id="ARBA00022527"/>
    </source>
</evidence>
<evidence type="ECO:0000256" key="11">
    <source>
        <dbReference type="SAM" id="MobiDB-lite"/>
    </source>
</evidence>
<keyword evidence="3" id="KW-0723">Serine/threonine-protein kinase</keyword>
<dbReference type="EC" id="2.7.11.25" evidence="2"/>
<dbReference type="GO" id="GO:0005524">
    <property type="term" value="F:ATP binding"/>
    <property type="evidence" value="ECO:0007669"/>
    <property type="project" value="UniProtKB-UniRule"/>
</dbReference>
<dbReference type="PROSITE" id="PS50011">
    <property type="entry name" value="PROTEIN_KINASE_DOM"/>
    <property type="match status" value="1"/>
</dbReference>
<evidence type="ECO:0000256" key="7">
    <source>
        <dbReference type="ARBA" id="ARBA00022840"/>
    </source>
</evidence>
<evidence type="ECO:0000259" key="12">
    <source>
        <dbReference type="PROSITE" id="PS50011"/>
    </source>
</evidence>
<dbReference type="InterPro" id="IPR011009">
    <property type="entry name" value="Kinase-like_dom_sf"/>
</dbReference>
<dbReference type="Proteomes" id="UP001279734">
    <property type="component" value="Unassembled WGS sequence"/>
</dbReference>
<feature type="binding site" evidence="10">
    <location>
        <position position="310"/>
    </location>
    <ligand>
        <name>ATP</name>
        <dbReference type="ChEBI" id="CHEBI:30616"/>
    </ligand>
</feature>
<keyword evidence="6" id="KW-0418">Kinase</keyword>
<feature type="region of interest" description="Disordered" evidence="11">
    <location>
        <begin position="537"/>
        <end position="576"/>
    </location>
</feature>
<dbReference type="FunFam" id="1.10.510.10:FF:000359">
    <property type="entry name" value="Mitogen-activated protein kinase 1, putative, expressed"/>
    <property type="match status" value="1"/>
</dbReference>
<evidence type="ECO:0000256" key="6">
    <source>
        <dbReference type="ARBA" id="ARBA00022777"/>
    </source>
</evidence>
<feature type="region of interest" description="Disordered" evidence="11">
    <location>
        <begin position="13"/>
        <end position="66"/>
    </location>
</feature>
<evidence type="ECO:0000256" key="2">
    <source>
        <dbReference type="ARBA" id="ARBA00012406"/>
    </source>
</evidence>
<dbReference type="GO" id="GO:1902065">
    <property type="term" value="P:response to L-glutamate"/>
    <property type="evidence" value="ECO:0007669"/>
    <property type="project" value="UniProtKB-ARBA"/>
</dbReference>
<evidence type="ECO:0000313" key="14">
    <source>
        <dbReference type="Proteomes" id="UP001279734"/>
    </source>
</evidence>
<gene>
    <name evidence="13" type="ORF">Nepgr_002127</name>
</gene>
<feature type="compositionally biased region" description="Basic and acidic residues" evidence="11">
    <location>
        <begin position="548"/>
        <end position="557"/>
    </location>
</feature>
<sequence>MHLLPRILVYKKRRKTMGQTQSPKPKLSRRNASKNLDYTPTPSPLSSSSARSSTVRPTRSLDIPRSREQASFRIEGNDGDLDLACRSLGISGADVFEIPEAMWEAMKSKSQQWIASHLDPENSEEPQEHEVHSVIDDIANRFEDSVQVNEVVEAYDKISESGGSTGIRGDRPLFILTPPPSMSLPVLDSTCSTWDLVKALAPEEDQGTSLRCIEATCSSEEEEEEEEREDGDNQHVFNGVRIGETIVLSGSCSFTTSHDDDSSSTTTDVSPNGRLRVNITNWEKGRVLGQGSFGKVYEAISSEGFFFAVKEVSLIEQGSQGKQSILQLEQEIELLSQFEHENIVKYLGTDKEESKLYIFLELVTQGSLISLYQRYHLQDSQVSSYTRQILLGLKYLHDKNIVHRDIKCANILVTNSGTVKLADFGLAKATKLNDLRSCKGTAFWMAPEVVNRNNEGYGLPADIWSLGCTVLEMLTSHVPYHPFEFMTAIFHIGKGVLPPVSDSLSRDARDFVLRISYGSGQMMIKILLLKLAKQPKRINRHKPTPRQTPERKWRESDDITSTVANKGETPPESRSVLSRTLIDRRTPRIRFGF</sequence>
<dbReference type="GO" id="GO:0005737">
    <property type="term" value="C:cytoplasm"/>
    <property type="evidence" value="ECO:0007669"/>
    <property type="project" value="TreeGrafter"/>
</dbReference>
<accession>A0AAD3RY37</accession>
<evidence type="ECO:0000256" key="1">
    <source>
        <dbReference type="ARBA" id="ARBA00006529"/>
    </source>
</evidence>
<keyword evidence="5 10" id="KW-0547">Nucleotide-binding</keyword>
<organism evidence="13 14">
    <name type="scientific">Nepenthes gracilis</name>
    <name type="common">Slender pitcher plant</name>
    <dbReference type="NCBI Taxonomy" id="150966"/>
    <lineage>
        <taxon>Eukaryota</taxon>
        <taxon>Viridiplantae</taxon>
        <taxon>Streptophyta</taxon>
        <taxon>Embryophyta</taxon>
        <taxon>Tracheophyta</taxon>
        <taxon>Spermatophyta</taxon>
        <taxon>Magnoliopsida</taxon>
        <taxon>eudicotyledons</taxon>
        <taxon>Gunneridae</taxon>
        <taxon>Pentapetalae</taxon>
        <taxon>Caryophyllales</taxon>
        <taxon>Nepenthaceae</taxon>
        <taxon>Nepenthes</taxon>
    </lineage>
</organism>
<name>A0AAD3RY37_NEPGR</name>
<evidence type="ECO:0000256" key="8">
    <source>
        <dbReference type="ARBA" id="ARBA00047559"/>
    </source>
</evidence>